<dbReference type="PANTHER" id="PTHR43215:SF14">
    <property type="entry name" value="RADIAL SPOKE HEAD 1 HOMOLOG"/>
    <property type="match status" value="1"/>
</dbReference>
<keyword evidence="1" id="KW-0677">Repeat</keyword>
<dbReference type="SMART" id="SM00698">
    <property type="entry name" value="MORN"/>
    <property type="match status" value="5"/>
</dbReference>
<dbReference type="SUPFAM" id="SSF82185">
    <property type="entry name" value="Histone H3 K4-specific methyltransferase SET7/9 N-terminal domain"/>
    <property type="match status" value="1"/>
</dbReference>
<organism evidence="3 4">
    <name type="scientific">Tribonema minus</name>
    <dbReference type="NCBI Taxonomy" id="303371"/>
    <lineage>
        <taxon>Eukaryota</taxon>
        <taxon>Sar</taxon>
        <taxon>Stramenopiles</taxon>
        <taxon>Ochrophyta</taxon>
        <taxon>PX clade</taxon>
        <taxon>Xanthophyceae</taxon>
        <taxon>Tribonematales</taxon>
        <taxon>Tribonemataceae</taxon>
        <taxon>Tribonema</taxon>
    </lineage>
</organism>
<keyword evidence="4" id="KW-1185">Reference proteome</keyword>
<dbReference type="Pfam" id="PF02493">
    <property type="entry name" value="MORN"/>
    <property type="match status" value="5"/>
</dbReference>
<accession>A0A835Z6C0</accession>
<evidence type="ECO:0000313" key="3">
    <source>
        <dbReference type="EMBL" id="KAG5187830.1"/>
    </source>
</evidence>
<comment type="caution">
    <text evidence="3">The sequence shown here is derived from an EMBL/GenBank/DDBJ whole genome shotgun (WGS) entry which is preliminary data.</text>
</comment>
<evidence type="ECO:0000256" key="1">
    <source>
        <dbReference type="ARBA" id="ARBA00022737"/>
    </source>
</evidence>
<dbReference type="Gene3D" id="2.20.110.10">
    <property type="entry name" value="Histone H3 K4-specific methyltransferase SET7/9 N-terminal domain"/>
    <property type="match status" value="1"/>
</dbReference>
<reference evidence="3" key="1">
    <citation type="submission" date="2021-02" db="EMBL/GenBank/DDBJ databases">
        <title>First Annotated Genome of the Yellow-green Alga Tribonema minus.</title>
        <authorList>
            <person name="Mahan K.M."/>
        </authorList>
    </citation>
    <scope>NUCLEOTIDE SEQUENCE</scope>
    <source>
        <strain evidence="3">UTEX B ZZ1240</strain>
    </source>
</reference>
<dbReference type="AlphaFoldDB" id="A0A835Z6C0"/>
<dbReference type="PANTHER" id="PTHR43215">
    <property type="entry name" value="RADIAL SPOKE HEAD 1 HOMOLOG"/>
    <property type="match status" value="1"/>
</dbReference>
<dbReference type="EMBL" id="JAFCMP010000081">
    <property type="protein sequence ID" value="KAG5187830.1"/>
    <property type="molecule type" value="Genomic_DNA"/>
</dbReference>
<dbReference type="Proteomes" id="UP000664859">
    <property type="component" value="Unassembled WGS sequence"/>
</dbReference>
<sequence>MAEQEAEYKCEYTDVAEDAEPQVHNWLPRAGKALVTYTDGSTFEGSFNDDRKKHGHGKYTWMKPPGEEDEGPVVLATYEGSYVDGAKCGTGKMTYPNGDTYWGEWKDNLHHGEGTYTYKASSDIYSGTWEAGQKSGQGTYQFGADSSMMQGTWVNGSITEGKWIFKDGTVYAGAFIGGKPIGDGTFTFASGIVQSGAYVAAALPEGEEAAEGAPPRATTWRGNNVLVC</sequence>
<gene>
    <name evidence="3" type="ORF">JKP88DRAFT_260223</name>
</gene>
<protein>
    <submittedName>
        <fullName evidence="3">Radial spoke protein 10</fullName>
    </submittedName>
</protein>
<evidence type="ECO:0000313" key="4">
    <source>
        <dbReference type="Proteomes" id="UP000664859"/>
    </source>
</evidence>
<feature type="region of interest" description="Disordered" evidence="2">
    <location>
        <begin position="46"/>
        <end position="66"/>
    </location>
</feature>
<name>A0A835Z6C0_9STRA</name>
<evidence type="ECO:0000256" key="2">
    <source>
        <dbReference type="SAM" id="MobiDB-lite"/>
    </source>
</evidence>
<proteinExistence type="predicted"/>
<dbReference type="InterPro" id="IPR003409">
    <property type="entry name" value="MORN"/>
</dbReference>
<dbReference type="OrthoDB" id="270720at2759"/>